<gene>
    <name evidence="5" type="ORF">BSTOLATCC_MIC46631</name>
</gene>
<feature type="signal peptide" evidence="3">
    <location>
        <begin position="1"/>
        <end position="16"/>
    </location>
</feature>
<dbReference type="EMBL" id="CAJZBQ010000046">
    <property type="protein sequence ID" value="CAG9328638.1"/>
    <property type="molecule type" value="Genomic_DNA"/>
</dbReference>
<reference evidence="5" key="1">
    <citation type="submission" date="2021-09" db="EMBL/GenBank/DDBJ databases">
        <authorList>
            <consortium name="AG Swart"/>
            <person name="Singh M."/>
            <person name="Singh A."/>
            <person name="Seah K."/>
            <person name="Emmerich C."/>
        </authorList>
    </citation>
    <scope>NUCLEOTIDE SEQUENCE</scope>
    <source>
        <strain evidence="5">ATCC30299</strain>
    </source>
</reference>
<proteinExistence type="predicted"/>
<dbReference type="InterPro" id="IPR002641">
    <property type="entry name" value="PNPLA_dom"/>
</dbReference>
<dbReference type="PROSITE" id="PS51635">
    <property type="entry name" value="PNPLA"/>
    <property type="match status" value="1"/>
</dbReference>
<dbReference type="Gene3D" id="3.40.1090.10">
    <property type="entry name" value="Cytosolic phospholipase A2 catalytic domain"/>
    <property type="match status" value="1"/>
</dbReference>
<evidence type="ECO:0000256" key="1">
    <source>
        <dbReference type="ARBA" id="ARBA00023098"/>
    </source>
</evidence>
<dbReference type="InterPro" id="IPR016035">
    <property type="entry name" value="Acyl_Trfase/lysoPLipase"/>
</dbReference>
<dbReference type="SUPFAM" id="SSF52151">
    <property type="entry name" value="FabD/lysophospholipase-like"/>
    <property type="match status" value="1"/>
</dbReference>
<name>A0AAU9JRL4_9CILI</name>
<feature type="chain" id="PRO_5043739893" description="PNPLA domain-containing protein" evidence="3">
    <location>
        <begin position="17"/>
        <end position="329"/>
    </location>
</feature>
<keyword evidence="2" id="KW-0442">Lipid degradation</keyword>
<organism evidence="5 6">
    <name type="scientific">Blepharisma stoltei</name>
    <dbReference type="NCBI Taxonomy" id="1481888"/>
    <lineage>
        <taxon>Eukaryota</taxon>
        <taxon>Sar</taxon>
        <taxon>Alveolata</taxon>
        <taxon>Ciliophora</taxon>
        <taxon>Postciliodesmatophora</taxon>
        <taxon>Heterotrichea</taxon>
        <taxon>Heterotrichida</taxon>
        <taxon>Blepharismidae</taxon>
        <taxon>Blepharisma</taxon>
    </lineage>
</organism>
<evidence type="ECO:0000259" key="4">
    <source>
        <dbReference type="PROSITE" id="PS51635"/>
    </source>
</evidence>
<keyword evidence="2" id="KW-0378">Hydrolase</keyword>
<keyword evidence="6" id="KW-1185">Reference proteome</keyword>
<feature type="short sequence motif" description="DGA/G" evidence="2">
    <location>
        <begin position="186"/>
        <end position="188"/>
    </location>
</feature>
<comment type="caution">
    <text evidence="5">The sequence shown here is derived from an EMBL/GenBank/DDBJ whole genome shotgun (WGS) entry which is preliminary data.</text>
</comment>
<evidence type="ECO:0000313" key="5">
    <source>
        <dbReference type="EMBL" id="CAG9328638.1"/>
    </source>
</evidence>
<dbReference type="GO" id="GO:0016787">
    <property type="term" value="F:hydrolase activity"/>
    <property type="evidence" value="ECO:0007669"/>
    <property type="project" value="UniProtKB-UniRule"/>
</dbReference>
<accession>A0AAU9JRL4</accession>
<evidence type="ECO:0000313" key="6">
    <source>
        <dbReference type="Proteomes" id="UP001162131"/>
    </source>
</evidence>
<evidence type="ECO:0000256" key="2">
    <source>
        <dbReference type="PROSITE-ProRule" id="PRU01161"/>
    </source>
</evidence>
<sequence>MVSIWFLISLLGQTYAQSTCYALTMEGGGSHGAYEAGSIQELAYTAPVSVAYNVVTGISTGALNAGGVAQFKQGNEKAMADFLVNTWLTLNGSASVYVEWDGGLLEGLLFQRGIYDNKPLVKTLNSRYTYGINRNITIGSTNLDTGLFGQFNESLGSKDIITAITCSACPPWYFPPTNFLGSTWVDGGVVINLDVFAAVNRCLDVTGGDQSKITVDMIYDYGDSPLPAETNMTTLYIFKRVSEIRNYDSQMWFYYNALTAWPKVNYRYVIFASQPMSGGFVPLDFNQTTLEWEVQLGKNDTAKVISEGIDGKTILTERYLKNKSKIIYP</sequence>
<keyword evidence="1 2" id="KW-0443">Lipid metabolism</keyword>
<protein>
    <recommendedName>
        <fullName evidence="4">PNPLA domain-containing protein</fullName>
    </recommendedName>
</protein>
<feature type="short sequence motif" description="GXSXG" evidence="2">
    <location>
        <begin position="57"/>
        <end position="61"/>
    </location>
</feature>
<dbReference type="GO" id="GO:0016042">
    <property type="term" value="P:lipid catabolic process"/>
    <property type="evidence" value="ECO:0007669"/>
    <property type="project" value="UniProtKB-UniRule"/>
</dbReference>
<feature type="active site" description="Proton acceptor" evidence="2">
    <location>
        <position position="186"/>
    </location>
</feature>
<keyword evidence="3" id="KW-0732">Signal</keyword>
<dbReference type="Proteomes" id="UP001162131">
    <property type="component" value="Unassembled WGS sequence"/>
</dbReference>
<feature type="active site" description="Nucleophile" evidence="2">
    <location>
        <position position="59"/>
    </location>
</feature>
<evidence type="ECO:0000256" key="3">
    <source>
        <dbReference type="SAM" id="SignalP"/>
    </source>
</evidence>
<feature type="domain" description="PNPLA" evidence="4">
    <location>
        <begin position="23"/>
        <end position="199"/>
    </location>
</feature>
<feature type="short sequence motif" description="GXGXXG" evidence="2">
    <location>
        <begin position="27"/>
        <end position="32"/>
    </location>
</feature>
<dbReference type="AlphaFoldDB" id="A0AAU9JRL4"/>
<dbReference type="Pfam" id="PF01734">
    <property type="entry name" value="Patatin"/>
    <property type="match status" value="1"/>
</dbReference>